<evidence type="ECO:0000313" key="2">
    <source>
        <dbReference type="Proteomes" id="UP000504610"/>
    </source>
</evidence>
<proteinExistence type="predicted"/>
<gene>
    <name evidence="3" type="primary">LOC108858918</name>
</gene>
<organism evidence="2 3">
    <name type="scientific">Raphanus sativus</name>
    <name type="common">Radish</name>
    <name type="synonym">Raphanus raphanistrum var. sativus</name>
    <dbReference type="NCBI Taxonomy" id="3726"/>
    <lineage>
        <taxon>Eukaryota</taxon>
        <taxon>Viridiplantae</taxon>
        <taxon>Streptophyta</taxon>
        <taxon>Embryophyta</taxon>
        <taxon>Tracheophyta</taxon>
        <taxon>Spermatophyta</taxon>
        <taxon>Magnoliopsida</taxon>
        <taxon>eudicotyledons</taxon>
        <taxon>Gunneridae</taxon>
        <taxon>Pentapetalae</taxon>
        <taxon>rosids</taxon>
        <taxon>malvids</taxon>
        <taxon>Brassicales</taxon>
        <taxon>Brassicaceae</taxon>
        <taxon>Brassiceae</taxon>
        <taxon>Raphanus</taxon>
    </lineage>
</organism>
<evidence type="ECO:0000259" key="1">
    <source>
        <dbReference type="Pfam" id="PF13966"/>
    </source>
</evidence>
<dbReference type="InterPro" id="IPR026960">
    <property type="entry name" value="RVT-Znf"/>
</dbReference>
<sequence>MILNNIEEDLDKLRDKIGEALEDACQWRRAAGFKQEFSTSETWKLIRAVHEKRDWSKCIWFSQATPKYAFMMWLACLNRLSTMDRIARWNRGVDTTCVLCKNALENRDHLFFECSYSLQLWESLAKGIMGSSFTNSWPEIVSIATAGAMERRKRFCFRYAFHAAMYSLWRERNRVKHGERLTPVTLLKKLVDKGIRNKLSLLRQKGVKGMQDSIQLWFSTRG</sequence>
<name>A0A6J0NV22_RAPSA</name>
<dbReference type="PANTHER" id="PTHR33116">
    <property type="entry name" value="REVERSE TRANSCRIPTASE ZINC-BINDING DOMAIN-CONTAINING PROTEIN-RELATED-RELATED"/>
    <property type="match status" value="1"/>
</dbReference>
<protein>
    <submittedName>
        <fullName evidence="3">Uncharacterized protein LOC108858918</fullName>
    </submittedName>
</protein>
<dbReference type="PANTHER" id="PTHR33116:SF66">
    <property type="entry name" value="REVERSE TRANSCRIPTASE ZINC-BINDING DOMAIN-CONTAINING PROTEIN"/>
    <property type="match status" value="1"/>
</dbReference>
<accession>A0A6J0NV22</accession>
<dbReference type="OrthoDB" id="1111010at2759"/>
<keyword evidence="2" id="KW-1185">Reference proteome</keyword>
<dbReference type="RefSeq" id="XP_018488270.1">
    <property type="nucleotide sequence ID" value="XM_018632768.1"/>
</dbReference>
<dbReference type="KEGG" id="rsz:108858918"/>
<evidence type="ECO:0000313" key="3">
    <source>
        <dbReference type="RefSeq" id="XP_018488270.1"/>
    </source>
</evidence>
<reference evidence="3" key="1">
    <citation type="submission" date="2025-08" db="UniProtKB">
        <authorList>
            <consortium name="RefSeq"/>
        </authorList>
    </citation>
    <scope>IDENTIFICATION</scope>
    <source>
        <tissue evidence="3">Leaf</tissue>
    </source>
</reference>
<feature type="domain" description="Reverse transcriptase zinc-binding" evidence="1">
    <location>
        <begin position="37"/>
        <end position="121"/>
    </location>
</feature>
<dbReference type="Pfam" id="PF13966">
    <property type="entry name" value="zf-RVT"/>
    <property type="match status" value="1"/>
</dbReference>
<dbReference type="GeneID" id="108858918"/>
<dbReference type="Proteomes" id="UP000504610">
    <property type="component" value="Unplaced"/>
</dbReference>
<dbReference type="AlphaFoldDB" id="A0A6J0NV22"/>